<evidence type="ECO:0008006" key="3">
    <source>
        <dbReference type="Google" id="ProtNLM"/>
    </source>
</evidence>
<name>A0A927MRD3_9ACTN</name>
<comment type="caution">
    <text evidence="1">The sequence shown here is derived from an EMBL/GenBank/DDBJ whole genome shotgun (WGS) entry which is preliminary data.</text>
</comment>
<sequence length="147" mass="16142">MRGPNARAKPLLRGDSGFYGRDTVLTAVAAGADVSVTLRLDATVKKVIASISEAAWQTIEYTDAVFDEATRQWISRAEVAEIDFTAFSSAKKSEQVPGRLIVRRIPDLNTKAGQGQDTIFTTWRFHAFFTTTDPGVMDLVTADSRRS</sequence>
<reference evidence="1" key="1">
    <citation type="submission" date="2020-10" db="EMBL/GenBank/DDBJ databases">
        <title>Sequencing the genomes of 1000 actinobacteria strains.</title>
        <authorList>
            <person name="Klenk H.-P."/>
        </authorList>
    </citation>
    <scope>NUCLEOTIDE SEQUENCE</scope>
    <source>
        <strain evidence="1">DSM 45354</strain>
    </source>
</reference>
<accession>A0A927MRD3</accession>
<evidence type="ECO:0000313" key="2">
    <source>
        <dbReference type="Proteomes" id="UP000638648"/>
    </source>
</evidence>
<dbReference type="EMBL" id="JADBEM010000001">
    <property type="protein sequence ID" value="MBE1603493.1"/>
    <property type="molecule type" value="Genomic_DNA"/>
</dbReference>
<gene>
    <name evidence="1" type="ORF">HEB94_000341</name>
</gene>
<evidence type="ECO:0000313" key="1">
    <source>
        <dbReference type="EMBL" id="MBE1603493.1"/>
    </source>
</evidence>
<organism evidence="1 2">
    <name type="scientific">Actinopolymorpha pittospori</name>
    <dbReference type="NCBI Taxonomy" id="648752"/>
    <lineage>
        <taxon>Bacteria</taxon>
        <taxon>Bacillati</taxon>
        <taxon>Actinomycetota</taxon>
        <taxon>Actinomycetes</taxon>
        <taxon>Propionibacteriales</taxon>
        <taxon>Actinopolymorphaceae</taxon>
        <taxon>Actinopolymorpha</taxon>
    </lineage>
</organism>
<proteinExistence type="predicted"/>
<protein>
    <recommendedName>
        <fullName evidence="3">Transposase DDE domain-containing protein</fullName>
    </recommendedName>
</protein>
<keyword evidence="2" id="KW-1185">Reference proteome</keyword>
<dbReference type="AlphaFoldDB" id="A0A927MRD3"/>
<dbReference type="Proteomes" id="UP000638648">
    <property type="component" value="Unassembled WGS sequence"/>
</dbReference>